<proteinExistence type="predicted"/>
<sequence length="78" mass="8693">MTGFKSKRESSIGRFAIGNDSKRRVLGLAGEWSAREKLPGEAQPPAISIWRQPVYQPPKMDTPRPGAHDHLKVRSRGV</sequence>
<evidence type="ECO:0000313" key="2">
    <source>
        <dbReference type="EMBL" id="CAB5222790.1"/>
    </source>
</evidence>
<reference evidence="2" key="1">
    <citation type="submission" date="2020-05" db="EMBL/GenBank/DDBJ databases">
        <authorList>
            <person name="Chiriac C."/>
            <person name="Salcher M."/>
            <person name="Ghai R."/>
            <person name="Kavagutti S V."/>
        </authorList>
    </citation>
    <scope>NUCLEOTIDE SEQUENCE</scope>
</reference>
<protein>
    <submittedName>
        <fullName evidence="2">Uncharacterized protein</fullName>
    </submittedName>
</protein>
<evidence type="ECO:0000256" key="1">
    <source>
        <dbReference type="SAM" id="MobiDB-lite"/>
    </source>
</evidence>
<organism evidence="2">
    <name type="scientific">uncultured Caudovirales phage</name>
    <dbReference type="NCBI Taxonomy" id="2100421"/>
    <lineage>
        <taxon>Viruses</taxon>
        <taxon>Duplodnaviria</taxon>
        <taxon>Heunggongvirae</taxon>
        <taxon>Uroviricota</taxon>
        <taxon>Caudoviricetes</taxon>
        <taxon>Peduoviridae</taxon>
        <taxon>Maltschvirus</taxon>
        <taxon>Maltschvirus maltsch</taxon>
    </lineage>
</organism>
<gene>
    <name evidence="2" type="ORF">UFOVP377_33</name>
</gene>
<feature type="region of interest" description="Disordered" evidence="1">
    <location>
        <begin position="55"/>
        <end position="78"/>
    </location>
</feature>
<accession>A0A6J7WYG6</accession>
<dbReference type="EMBL" id="LR798314">
    <property type="protein sequence ID" value="CAB5222790.1"/>
    <property type="molecule type" value="Genomic_DNA"/>
</dbReference>
<name>A0A6J7WYG6_9CAUD</name>